<feature type="transmembrane region" description="Helical" evidence="1">
    <location>
        <begin position="7"/>
        <end position="29"/>
    </location>
</feature>
<dbReference type="Proteomes" id="UP000190797">
    <property type="component" value="Chromosome"/>
</dbReference>
<evidence type="ECO:0000313" key="2">
    <source>
        <dbReference type="EMBL" id="AQZ62481.1"/>
    </source>
</evidence>
<organism evidence="2 3">
    <name type="scientific">[Actinomadura] parvosata subsp. kistnae</name>
    <dbReference type="NCBI Taxonomy" id="1909395"/>
    <lineage>
        <taxon>Bacteria</taxon>
        <taxon>Bacillati</taxon>
        <taxon>Actinomycetota</taxon>
        <taxon>Actinomycetes</taxon>
        <taxon>Streptosporangiales</taxon>
        <taxon>Streptosporangiaceae</taxon>
        <taxon>Nonomuraea</taxon>
    </lineage>
</organism>
<evidence type="ECO:0000256" key="1">
    <source>
        <dbReference type="SAM" id="Phobius"/>
    </source>
</evidence>
<dbReference type="AlphaFoldDB" id="A0A1U9ZWZ1"/>
<proteinExistence type="predicted"/>
<sequence>MEVKAMLFFIAGAPLYFAIGGFGVVILLIGCTAESWIDNPWTLAAVAAGMIVVGALVFVLARITHLSSKRTFSGIHGFTAVVIDMLVTFVSIAFIGATGGGIMSALALFAMGQVYYGFGFLAITAAGFLVARALEDALP</sequence>
<dbReference type="PROSITE" id="PS51257">
    <property type="entry name" value="PROKAR_LIPOPROTEIN"/>
    <property type="match status" value="1"/>
</dbReference>
<evidence type="ECO:0000313" key="3">
    <source>
        <dbReference type="Proteomes" id="UP000190797"/>
    </source>
</evidence>
<gene>
    <name evidence="2" type="ORF">BKM31_14325</name>
</gene>
<accession>A0A1U9ZWZ1</accession>
<keyword evidence="1" id="KW-0472">Membrane</keyword>
<feature type="transmembrane region" description="Helical" evidence="1">
    <location>
        <begin position="41"/>
        <end position="63"/>
    </location>
</feature>
<name>A0A1U9ZWZ1_9ACTN</name>
<dbReference type="EMBL" id="CP017717">
    <property type="protein sequence ID" value="AQZ62481.1"/>
    <property type="molecule type" value="Genomic_DNA"/>
</dbReference>
<protein>
    <submittedName>
        <fullName evidence="2">Uncharacterized protein</fullName>
    </submittedName>
</protein>
<keyword evidence="1" id="KW-1133">Transmembrane helix</keyword>
<dbReference type="KEGG" id="noa:BKM31_14325"/>
<keyword evidence="1" id="KW-0812">Transmembrane</keyword>
<reference evidence="3" key="1">
    <citation type="journal article" date="2017" name="Med. Chem. Commun.">
        <title>Nonomuraea sp. ATCC 55076 harbours the largest actinomycete chromosome to date and the kistamicin biosynthetic gene cluster.</title>
        <authorList>
            <person name="Nazari B."/>
            <person name="Forneris C.C."/>
            <person name="Gibson M.I."/>
            <person name="Moon K."/>
            <person name="Schramma K.R."/>
            <person name="Seyedsayamdost M.R."/>
        </authorList>
    </citation>
    <scope>NUCLEOTIDE SEQUENCE [LARGE SCALE GENOMIC DNA]</scope>
    <source>
        <strain evidence="3">ATCC 55076</strain>
    </source>
</reference>
<feature type="transmembrane region" description="Helical" evidence="1">
    <location>
        <begin position="75"/>
        <end position="108"/>
    </location>
</feature>
<keyword evidence="3" id="KW-1185">Reference proteome</keyword>
<feature type="transmembrane region" description="Helical" evidence="1">
    <location>
        <begin position="114"/>
        <end position="134"/>
    </location>
</feature>